<evidence type="ECO:0000313" key="4">
    <source>
        <dbReference type="Proteomes" id="UP000284375"/>
    </source>
</evidence>
<feature type="compositionally biased region" description="Polar residues" evidence="1">
    <location>
        <begin position="63"/>
        <end position="90"/>
    </location>
</feature>
<keyword evidence="2" id="KW-0812">Transmembrane</keyword>
<feature type="transmembrane region" description="Helical" evidence="2">
    <location>
        <begin position="165"/>
        <end position="192"/>
    </location>
</feature>
<reference evidence="3 4" key="1">
    <citation type="submission" date="2015-09" db="EMBL/GenBank/DDBJ databases">
        <title>Host preference determinants of Valsa canker pathogens revealed by comparative genomics.</title>
        <authorList>
            <person name="Yin Z."/>
            <person name="Huang L."/>
        </authorList>
    </citation>
    <scope>NUCLEOTIDE SEQUENCE [LARGE SCALE GENOMIC DNA]</scope>
    <source>
        <strain evidence="3 4">YSFL</strain>
    </source>
</reference>
<dbReference type="AlphaFoldDB" id="A0A423VMW7"/>
<feature type="transmembrane region" description="Helical" evidence="2">
    <location>
        <begin position="291"/>
        <end position="312"/>
    </location>
</feature>
<keyword evidence="2" id="KW-0472">Membrane</keyword>
<protein>
    <submittedName>
        <fullName evidence="3">Uncharacterized protein</fullName>
    </submittedName>
</protein>
<feature type="transmembrane region" description="Helical" evidence="2">
    <location>
        <begin position="756"/>
        <end position="782"/>
    </location>
</feature>
<sequence length="847" mass="91343">MEDNLTTIDLESGNTHLACTTNQGTQCSHPLPPSSCITARSDTTLATSTQHESLWPMEPRMGSTVQTETTEPTHPSAPGVSSSHTGSPNMNAEIRFDADEDVESINVDPNPSTTTYSTRISGESRADLHDPGISSTSSTLSSIQEASGQGHSSAVAQRPPISESLGIWTCTILAGGTAICLGVLAFLIFLWAGEGPSGGEHAAYVWRRIMLSETWSAQTITICAAVVRTVTASQAVVSTSLVAAILLERRHIPLSKVAQVSVARGVNDGPLGLLQDVVKSRTLKMCLLPEVILLIMITITGFAIQFTSTMLLSCFETATLVQFPQQLHQNLLLSAEKDNNISILNSYSQFGTSYAVFGELETSDSPEPNTYGVSDTGPKLRSFVPFQQEQRTKLRAYNGPAFSEKTEVMCMRPSIEATLSSLGTPDEAGGGASPIISGTISYEDTFQQANLRDWEMCSTFYQHGGSVEACLPQNFTCTFPTNVTDQVDPFPMIALCHVGMDIVATSFDSVSLLMPAWNDSTPLWTASSASWVYLTFATNLSYQGWVDYGPKDGNATLELGPAVARDGEWASYELTPSMVLNITMCLAGLNTYLYNVSMSTSTDPVEPAVNWMSSDAESGAKPGQDMMGTTDDPLTAAQRGILSITDFSRPKNLASDEISQDSYALWVGPSLLNVEAASNGGSWIMCNYCSSDGWSIPPDIATLFSRTIHTTGRAAWAIQTFLTVYTQSWYAQMLPQFDVAADAEATFSTQQSIPRAWAGLTAVLAIVLAYLSCIWAVAVLYVRQARYTRQGNVWHTVAQLTSDLTEPVLRRANQTTDDTLSEQLKGNDPLVRVGIDKGSGKILVLKA</sequence>
<accession>A0A423VMW7</accession>
<proteinExistence type="predicted"/>
<feature type="region of interest" description="Disordered" evidence="1">
    <location>
        <begin position="62"/>
        <end position="156"/>
    </location>
</feature>
<evidence type="ECO:0000256" key="2">
    <source>
        <dbReference type="SAM" id="Phobius"/>
    </source>
</evidence>
<gene>
    <name evidence="3" type="ORF">VSDG_07288</name>
</gene>
<evidence type="ECO:0000313" key="3">
    <source>
        <dbReference type="EMBL" id="ROV92335.1"/>
    </source>
</evidence>
<feature type="compositionally biased region" description="Polar residues" evidence="1">
    <location>
        <begin position="143"/>
        <end position="155"/>
    </location>
</feature>
<dbReference type="OrthoDB" id="5428040at2759"/>
<comment type="caution">
    <text evidence="3">The sequence shown here is derived from an EMBL/GenBank/DDBJ whole genome shotgun (WGS) entry which is preliminary data.</text>
</comment>
<name>A0A423VMW7_CYTCH</name>
<feature type="compositionally biased region" description="Polar residues" evidence="1">
    <location>
        <begin position="107"/>
        <end position="121"/>
    </location>
</feature>
<organism evidence="3 4">
    <name type="scientific">Cytospora chrysosperma</name>
    <name type="common">Cytospora canker fungus</name>
    <name type="synonym">Sphaeria chrysosperma</name>
    <dbReference type="NCBI Taxonomy" id="252740"/>
    <lineage>
        <taxon>Eukaryota</taxon>
        <taxon>Fungi</taxon>
        <taxon>Dikarya</taxon>
        <taxon>Ascomycota</taxon>
        <taxon>Pezizomycotina</taxon>
        <taxon>Sordariomycetes</taxon>
        <taxon>Sordariomycetidae</taxon>
        <taxon>Diaporthales</taxon>
        <taxon>Cytosporaceae</taxon>
        <taxon>Cytospora</taxon>
    </lineage>
</organism>
<keyword evidence="2" id="KW-1133">Transmembrane helix</keyword>
<keyword evidence="4" id="KW-1185">Reference proteome</keyword>
<evidence type="ECO:0000256" key="1">
    <source>
        <dbReference type="SAM" id="MobiDB-lite"/>
    </source>
</evidence>
<dbReference type="Proteomes" id="UP000284375">
    <property type="component" value="Unassembled WGS sequence"/>
</dbReference>
<dbReference type="EMBL" id="LJZO01000038">
    <property type="protein sequence ID" value="ROV92335.1"/>
    <property type="molecule type" value="Genomic_DNA"/>
</dbReference>